<accession>A0AA38UES9</accession>
<comment type="caution">
    <text evidence="1">The sequence shown here is derived from an EMBL/GenBank/DDBJ whole genome shotgun (WGS) entry which is preliminary data.</text>
</comment>
<organism evidence="1 2">
    <name type="scientific">Lentinula raphanica</name>
    <dbReference type="NCBI Taxonomy" id="153919"/>
    <lineage>
        <taxon>Eukaryota</taxon>
        <taxon>Fungi</taxon>
        <taxon>Dikarya</taxon>
        <taxon>Basidiomycota</taxon>
        <taxon>Agaricomycotina</taxon>
        <taxon>Agaricomycetes</taxon>
        <taxon>Agaricomycetidae</taxon>
        <taxon>Agaricales</taxon>
        <taxon>Marasmiineae</taxon>
        <taxon>Omphalotaceae</taxon>
        <taxon>Lentinula</taxon>
    </lineage>
</organism>
<evidence type="ECO:0008006" key="3">
    <source>
        <dbReference type="Google" id="ProtNLM"/>
    </source>
</evidence>
<keyword evidence="2" id="KW-1185">Reference proteome</keyword>
<evidence type="ECO:0000313" key="2">
    <source>
        <dbReference type="Proteomes" id="UP001163846"/>
    </source>
</evidence>
<dbReference type="AlphaFoldDB" id="A0AA38UES9"/>
<gene>
    <name evidence="1" type="ORF">F5878DRAFT_588084</name>
</gene>
<sequence>MDAIWQAECIEKFNALSRKPLAPGPSGLVPNVWHFDLRFIPFSPPFHILFLVQAENKLVAHQVLPIGKETNAPWLTTGYFPYNAEEAALDICFGLMHSFNTVFGQDKTPIGAITAPYGPWKLTTDDRSLAEAVETKFKALGVKGKRCKVDFTVDLTHKAHDYFKPSYRLMPTDANGFTSSAGDRLVAPISIAFSSLAQPNPEAWMLIPPSLYHGNTPEDKEFQQLIMYAHEFENSEPHPMVHRPSERLRSFRPIGERLEIIKAYITTVSLEQAKRKADAGDGFAAVDAALRLKYGIQCEPDRIISRLYLLKVALDENASAQHRTMAHSVLIFWYAAGREPRDFDPRDILATSYHANEAVRIASEGNSGPDRVFASAQVLQFARNIVKFLIDDFGAPQLFINFPWVVEALRQRQAALRLEQLVVERKMTKKPNRYRCANVGCRVESDSGKMLYKCSGSCDSDKKPSYCGKRCVFMDWKNHKPFCQPGAPCSVVDRITYSTSSVGCSAGGSIRVPLDHDNGKTSLLMSSTMDSEMLKEMGARNSTVLEEASLGENRSVKLDIRKINSSSRHYADRTILEVRY</sequence>
<dbReference type="EMBL" id="MU806412">
    <property type="protein sequence ID" value="KAJ3835427.1"/>
    <property type="molecule type" value="Genomic_DNA"/>
</dbReference>
<evidence type="ECO:0000313" key="1">
    <source>
        <dbReference type="EMBL" id="KAJ3835427.1"/>
    </source>
</evidence>
<name>A0AA38UES9_9AGAR</name>
<reference evidence="1" key="1">
    <citation type="submission" date="2022-08" db="EMBL/GenBank/DDBJ databases">
        <authorList>
            <consortium name="DOE Joint Genome Institute"/>
            <person name="Min B."/>
            <person name="Riley R."/>
            <person name="Sierra-Patev S."/>
            <person name="Naranjo-Ortiz M."/>
            <person name="Looney B."/>
            <person name="Konkel Z."/>
            <person name="Slot J.C."/>
            <person name="Sakamoto Y."/>
            <person name="Steenwyk J.L."/>
            <person name="Rokas A."/>
            <person name="Carro J."/>
            <person name="Camarero S."/>
            <person name="Ferreira P."/>
            <person name="Molpeceres G."/>
            <person name="Ruiz-Duenas F.J."/>
            <person name="Serrano A."/>
            <person name="Henrissat B."/>
            <person name="Drula E."/>
            <person name="Hughes K.W."/>
            <person name="Mata J.L."/>
            <person name="Ishikawa N.K."/>
            <person name="Vargas-Isla R."/>
            <person name="Ushijima S."/>
            <person name="Smith C.A."/>
            <person name="Ahrendt S."/>
            <person name="Andreopoulos W."/>
            <person name="He G."/>
            <person name="Labutti K."/>
            <person name="Lipzen A."/>
            <person name="Ng V."/>
            <person name="Sandor L."/>
            <person name="Barry K."/>
            <person name="Martinez A.T."/>
            <person name="Xiao Y."/>
            <person name="Gibbons J.G."/>
            <person name="Terashima K."/>
            <person name="Hibbett D.S."/>
            <person name="Grigoriev I.V."/>
        </authorList>
    </citation>
    <scope>NUCLEOTIDE SEQUENCE</scope>
    <source>
        <strain evidence="1">TFB9207</strain>
    </source>
</reference>
<dbReference type="Proteomes" id="UP001163846">
    <property type="component" value="Unassembled WGS sequence"/>
</dbReference>
<dbReference type="Gene3D" id="6.10.140.2220">
    <property type="match status" value="1"/>
</dbReference>
<proteinExistence type="predicted"/>
<protein>
    <recommendedName>
        <fullName evidence="3">MYND-type domain-containing protein</fullName>
    </recommendedName>
</protein>